<evidence type="ECO:0000259" key="1">
    <source>
        <dbReference type="Pfam" id="PF18478"/>
    </source>
</evidence>
<accession>A0ABQ2F5W5</accession>
<dbReference type="RefSeq" id="WP_156875670.1">
    <property type="nucleotide sequence ID" value="NZ_BMLB01000002.1"/>
</dbReference>
<proteinExistence type="predicted"/>
<dbReference type="Proteomes" id="UP000662111">
    <property type="component" value="Unassembled WGS sequence"/>
</dbReference>
<dbReference type="InterPro" id="IPR041375">
    <property type="entry name" value="VapC45_PIN-like"/>
</dbReference>
<name>A0ABQ2F5W5_9MICO</name>
<reference evidence="3" key="1">
    <citation type="journal article" date="2019" name="Int. J. Syst. Evol. Microbiol.">
        <title>The Global Catalogue of Microorganisms (GCM) 10K type strain sequencing project: providing services to taxonomists for standard genome sequencing and annotation.</title>
        <authorList>
            <consortium name="The Broad Institute Genomics Platform"/>
            <consortium name="The Broad Institute Genome Sequencing Center for Infectious Disease"/>
            <person name="Wu L."/>
            <person name="Ma J."/>
        </authorList>
    </citation>
    <scope>NUCLEOTIDE SEQUENCE [LARGE SCALE GENOMIC DNA]</scope>
    <source>
        <strain evidence="3">CGMCC 1.5362</strain>
    </source>
</reference>
<protein>
    <recommendedName>
        <fullName evidence="1">VapC45 PIN like domain-containing protein</fullName>
    </recommendedName>
</protein>
<dbReference type="Pfam" id="PF18478">
    <property type="entry name" value="PIN_10"/>
    <property type="match status" value="1"/>
</dbReference>
<dbReference type="EMBL" id="BMLB01000002">
    <property type="protein sequence ID" value="GGK64085.1"/>
    <property type="molecule type" value="Genomic_DNA"/>
</dbReference>
<gene>
    <name evidence="2" type="ORF">GCM10011509_10650</name>
</gene>
<comment type="caution">
    <text evidence="2">The sequence shown here is derived from an EMBL/GenBank/DDBJ whole genome shotgun (WGS) entry which is preliminary data.</text>
</comment>
<organism evidence="2 3">
    <name type="scientific">Ornithinimicrobium pekingense</name>
    <dbReference type="NCBI Taxonomy" id="384677"/>
    <lineage>
        <taxon>Bacteria</taxon>
        <taxon>Bacillati</taxon>
        <taxon>Actinomycetota</taxon>
        <taxon>Actinomycetes</taxon>
        <taxon>Micrococcales</taxon>
        <taxon>Ornithinimicrobiaceae</taxon>
        <taxon>Ornithinimicrobium</taxon>
    </lineage>
</organism>
<keyword evidence="3" id="KW-1185">Reference proteome</keyword>
<feature type="domain" description="VapC45 PIN like" evidence="1">
    <location>
        <begin position="1"/>
        <end position="61"/>
    </location>
</feature>
<sequence length="137" mass="15404">MKFFVDENTSPAFSAAMKFMFPQHEFEHCNDAGLSGAVDTKMIRELSARGEVDVLITKDVNQWSVAEEQREIRASCMSWLAHRDPPFSGPRQVSFLTAAYLSAIDLVTAQISTTGRPVYARVNHVPHDPTQRVKFFA</sequence>
<evidence type="ECO:0000313" key="2">
    <source>
        <dbReference type="EMBL" id="GGK64085.1"/>
    </source>
</evidence>
<evidence type="ECO:0000313" key="3">
    <source>
        <dbReference type="Proteomes" id="UP000662111"/>
    </source>
</evidence>